<dbReference type="Gene3D" id="1.20.1070.10">
    <property type="entry name" value="Rhodopsin 7-helix transmembrane proteins"/>
    <property type="match status" value="1"/>
</dbReference>
<dbReference type="Proteomes" id="UP000789572">
    <property type="component" value="Unassembled WGS sequence"/>
</dbReference>
<feature type="transmembrane region" description="Helical" evidence="1">
    <location>
        <begin position="49"/>
        <end position="74"/>
    </location>
</feature>
<keyword evidence="1" id="KW-1133">Transmembrane helix</keyword>
<keyword evidence="3" id="KW-1185">Reference proteome</keyword>
<protein>
    <submittedName>
        <fullName evidence="2">5835_t:CDS:1</fullName>
    </submittedName>
</protein>
<keyword evidence="1" id="KW-0812">Transmembrane</keyword>
<feature type="transmembrane region" description="Helical" evidence="1">
    <location>
        <begin position="86"/>
        <end position="105"/>
    </location>
</feature>
<comment type="caution">
    <text evidence="2">The sequence shown here is derived from an EMBL/GenBank/DDBJ whole genome shotgun (WGS) entry which is preliminary data.</text>
</comment>
<dbReference type="OrthoDB" id="5586600at2759"/>
<organism evidence="2 3">
    <name type="scientific">Paraglomus occultum</name>
    <dbReference type="NCBI Taxonomy" id="144539"/>
    <lineage>
        <taxon>Eukaryota</taxon>
        <taxon>Fungi</taxon>
        <taxon>Fungi incertae sedis</taxon>
        <taxon>Mucoromycota</taxon>
        <taxon>Glomeromycotina</taxon>
        <taxon>Glomeromycetes</taxon>
        <taxon>Paraglomerales</taxon>
        <taxon>Paraglomeraceae</taxon>
        <taxon>Paraglomus</taxon>
    </lineage>
</organism>
<dbReference type="SUPFAM" id="SSF81321">
    <property type="entry name" value="Family A G protein-coupled receptor-like"/>
    <property type="match status" value="1"/>
</dbReference>
<feature type="transmembrane region" description="Helical" evidence="1">
    <location>
        <begin position="179"/>
        <end position="201"/>
    </location>
</feature>
<name>A0A9N9AZK0_9GLOM</name>
<proteinExistence type="predicted"/>
<evidence type="ECO:0000256" key="1">
    <source>
        <dbReference type="SAM" id="Phobius"/>
    </source>
</evidence>
<accession>A0A9N9AZK0</accession>
<dbReference type="EMBL" id="CAJVPJ010000690">
    <property type="protein sequence ID" value="CAG8549364.1"/>
    <property type="molecule type" value="Genomic_DNA"/>
</dbReference>
<feature type="transmembrane region" description="Helical" evidence="1">
    <location>
        <begin position="207"/>
        <end position="228"/>
    </location>
</feature>
<sequence length="262" mass="29083">MPSGHAILHATCIANTIGYLDILASLVCLADLAYPTIFKRKWPQPICSILAVLELIFLCLNVGLFVYMSIIACLRVHRKTHMQLGPYDYQAWIIIITIALAMACLCRNDYGNSEYYCTEPPDGSVASLFVDSVLLVTLLVVASCLILIRRKIWKIERNVLRGHAMAKSVHDDRDTAKKVAGYLSVFILKWIFLFVYISASVAQDRKFWKYLILAIGTNFGSIFTAILFTIHEGWTSKVADSSLPNDITCATMSSTSGGVSST</sequence>
<feature type="transmembrane region" description="Helical" evidence="1">
    <location>
        <begin position="125"/>
        <end position="148"/>
    </location>
</feature>
<dbReference type="AlphaFoldDB" id="A0A9N9AZK0"/>
<evidence type="ECO:0000313" key="2">
    <source>
        <dbReference type="EMBL" id="CAG8549364.1"/>
    </source>
</evidence>
<evidence type="ECO:0000313" key="3">
    <source>
        <dbReference type="Proteomes" id="UP000789572"/>
    </source>
</evidence>
<keyword evidence="1" id="KW-0472">Membrane</keyword>
<feature type="transmembrane region" description="Helical" evidence="1">
    <location>
        <begin position="12"/>
        <end position="37"/>
    </location>
</feature>
<gene>
    <name evidence="2" type="ORF">POCULU_LOCUS4939</name>
</gene>
<reference evidence="2" key="1">
    <citation type="submission" date="2021-06" db="EMBL/GenBank/DDBJ databases">
        <authorList>
            <person name="Kallberg Y."/>
            <person name="Tangrot J."/>
            <person name="Rosling A."/>
        </authorList>
    </citation>
    <scope>NUCLEOTIDE SEQUENCE</scope>
    <source>
        <strain evidence="2">IA702</strain>
    </source>
</reference>